<gene>
    <name evidence="1" type="ORF">B9Q01_04595</name>
</gene>
<protein>
    <submittedName>
        <fullName evidence="1">Uncharacterized protein</fullName>
    </submittedName>
</protein>
<dbReference type="Proteomes" id="UP000240880">
    <property type="component" value="Unassembled WGS sequence"/>
</dbReference>
<comment type="caution">
    <text evidence="1">The sequence shown here is derived from an EMBL/GenBank/DDBJ whole genome shotgun (WGS) entry which is preliminary data.</text>
</comment>
<dbReference type="AlphaFoldDB" id="A0A2R6AAK5"/>
<evidence type="ECO:0000313" key="2">
    <source>
        <dbReference type="Proteomes" id="UP000240880"/>
    </source>
</evidence>
<name>A0A2R6AAK5_9ARCH</name>
<accession>A0A2R6AAK5</accession>
<organism evidence="1 2">
    <name type="scientific">Candidatus Marsarchaeota G1 archaeon OSP_D</name>
    <dbReference type="NCBI Taxonomy" id="1978155"/>
    <lineage>
        <taxon>Archaea</taxon>
        <taxon>Candidatus Marsarchaeota</taxon>
        <taxon>Candidatus Marsarchaeota group 1</taxon>
    </lineage>
</organism>
<dbReference type="EMBL" id="NEXC01000023">
    <property type="protein sequence ID" value="PSN83461.1"/>
    <property type="molecule type" value="Genomic_DNA"/>
</dbReference>
<sequence length="127" mass="14125">MQRKLFFALIPIALFLLYLFLSFHEVVLFNAGETLVVHHSACVSKKFYAPRQGVLTGTYYANSSITLFVAENASFVYTLGPQSSATFSFSLKKGGYTLFVCNEGKSTASLGVVDPIAFRYNSFYRGF</sequence>
<proteinExistence type="predicted"/>
<reference evidence="1 2" key="1">
    <citation type="submission" date="2017-04" db="EMBL/GenBank/DDBJ databases">
        <title>Novel microbial lineages endemic to geothermal iron-oxide mats fill important gaps in the evolutionary history of Archaea.</title>
        <authorList>
            <person name="Jay Z.J."/>
            <person name="Beam J.P."/>
            <person name="Dlakic M."/>
            <person name="Rusch D.B."/>
            <person name="Kozubal M.A."/>
            <person name="Inskeep W.P."/>
        </authorList>
    </citation>
    <scope>NUCLEOTIDE SEQUENCE [LARGE SCALE GENOMIC DNA]</scope>
    <source>
        <strain evidence="1">OSP_D</strain>
    </source>
</reference>
<evidence type="ECO:0000313" key="1">
    <source>
        <dbReference type="EMBL" id="PSN83461.1"/>
    </source>
</evidence>